<dbReference type="InterPro" id="IPR050123">
    <property type="entry name" value="Prok_molybdopt-oxidoreductase"/>
</dbReference>
<dbReference type="GO" id="GO:0046872">
    <property type="term" value="F:metal ion binding"/>
    <property type="evidence" value="ECO:0007669"/>
    <property type="project" value="UniProtKB-KW"/>
</dbReference>
<dbReference type="Gene3D" id="3.40.228.10">
    <property type="entry name" value="Dimethylsulfoxide Reductase, domain 2"/>
    <property type="match status" value="1"/>
</dbReference>
<dbReference type="Pfam" id="PF00384">
    <property type="entry name" value="Molybdopterin"/>
    <property type="match status" value="1"/>
</dbReference>
<dbReference type="InterPro" id="IPR006963">
    <property type="entry name" value="Mopterin_OxRdtase_4Fe-4S_dom"/>
</dbReference>
<reference evidence="8" key="1">
    <citation type="journal article" date="2010" name="Stand. Genomic Sci.">
        <title>Complete genome sequence of 'Thermobaculum terrenum' type strain (YNP1).</title>
        <authorList>
            <person name="Kiss H."/>
            <person name="Cleland D."/>
            <person name="Lapidus A."/>
            <person name="Lucas S."/>
            <person name="Glavina Del Rio T."/>
            <person name="Nolan M."/>
            <person name="Tice H."/>
            <person name="Han C."/>
            <person name="Goodwin L."/>
            <person name="Pitluck S."/>
            <person name="Liolios K."/>
            <person name="Ivanova N."/>
            <person name="Mavromatis K."/>
            <person name="Ovchinnikova G."/>
            <person name="Pati A."/>
            <person name="Chen A."/>
            <person name="Palaniappan K."/>
            <person name="Land M."/>
            <person name="Hauser L."/>
            <person name="Chang Y."/>
            <person name="Jeffries C."/>
            <person name="Lu M."/>
            <person name="Brettin T."/>
            <person name="Detter J."/>
            <person name="Goker M."/>
            <person name="Tindall B."/>
            <person name="Beck B."/>
            <person name="McDermott T."/>
            <person name="Woyke T."/>
            <person name="Bristow J."/>
            <person name="Eisen J."/>
            <person name="Markowitz V."/>
            <person name="Hugenholtz P."/>
            <person name="Kyrpides N."/>
            <person name="Klenk H."/>
            <person name="Cheng J."/>
        </authorList>
    </citation>
    <scope>NUCLEOTIDE SEQUENCE [LARGE SCALE GENOMIC DNA]</scope>
    <source>
        <strain evidence="8">ATCC BAA-798 / YNP1</strain>
    </source>
</reference>
<organism evidence="7 8">
    <name type="scientific">Thermobaculum terrenum (strain ATCC BAA-798 / CCMEE 7001 / YNP1)</name>
    <dbReference type="NCBI Taxonomy" id="525904"/>
    <lineage>
        <taxon>Bacteria</taxon>
        <taxon>Bacillati</taxon>
        <taxon>Chloroflexota</taxon>
        <taxon>Chloroflexia</taxon>
        <taxon>Candidatus Thermobaculales</taxon>
        <taxon>Candidatus Thermobaculaceae</taxon>
        <taxon>Thermobaculum</taxon>
    </lineage>
</organism>
<evidence type="ECO:0000256" key="5">
    <source>
        <dbReference type="SAM" id="MobiDB-lite"/>
    </source>
</evidence>
<name>D1CI57_THET1</name>
<dbReference type="KEGG" id="ttr:Tter_2539"/>
<feature type="compositionally biased region" description="Basic and acidic residues" evidence="5">
    <location>
        <begin position="753"/>
        <end position="766"/>
    </location>
</feature>
<dbReference type="HOGENOM" id="CLU_000422_13_4_0"/>
<keyword evidence="2" id="KW-0479">Metal-binding</keyword>
<feature type="domain" description="4Fe-4S Mo/W bis-MGD-type" evidence="6">
    <location>
        <begin position="36"/>
        <end position="91"/>
    </location>
</feature>
<dbReference type="Gene3D" id="2.20.25.90">
    <property type="entry name" value="ADC-like domains"/>
    <property type="match status" value="1"/>
</dbReference>
<evidence type="ECO:0000256" key="4">
    <source>
        <dbReference type="ARBA" id="ARBA00023014"/>
    </source>
</evidence>
<evidence type="ECO:0000256" key="2">
    <source>
        <dbReference type="ARBA" id="ARBA00022723"/>
    </source>
</evidence>
<dbReference type="CDD" id="cd00508">
    <property type="entry name" value="MopB_CT_Fdh-Nap-like"/>
    <property type="match status" value="1"/>
</dbReference>
<keyword evidence="1" id="KW-0004">4Fe-4S</keyword>
<dbReference type="Pfam" id="PF04879">
    <property type="entry name" value="Molybdop_Fe4S4"/>
    <property type="match status" value="1"/>
</dbReference>
<gene>
    <name evidence="7" type="ordered locus">Tter_2539</name>
</gene>
<dbReference type="GO" id="GO:0016020">
    <property type="term" value="C:membrane"/>
    <property type="evidence" value="ECO:0007669"/>
    <property type="project" value="TreeGrafter"/>
</dbReference>
<dbReference type="AlphaFoldDB" id="D1CI57"/>
<dbReference type="STRING" id="525904.Tter_2539"/>
<dbReference type="Gene3D" id="2.40.40.20">
    <property type="match status" value="1"/>
</dbReference>
<evidence type="ECO:0000313" key="8">
    <source>
        <dbReference type="Proteomes" id="UP000000323"/>
    </source>
</evidence>
<dbReference type="InterPro" id="IPR006657">
    <property type="entry name" value="MoPterin_dinucl-bd_dom"/>
</dbReference>
<dbReference type="PANTHER" id="PTHR43105">
    <property type="entry name" value="RESPIRATORY NITRATE REDUCTASE"/>
    <property type="match status" value="1"/>
</dbReference>
<dbReference type="Pfam" id="PF01568">
    <property type="entry name" value="Molydop_binding"/>
    <property type="match status" value="1"/>
</dbReference>
<dbReference type="RefSeq" id="WP_012876459.1">
    <property type="nucleotide sequence ID" value="NC_013526.1"/>
</dbReference>
<accession>D1CI57</accession>
<dbReference type="GO" id="GO:0022904">
    <property type="term" value="P:respiratory electron transport chain"/>
    <property type="evidence" value="ECO:0007669"/>
    <property type="project" value="TreeGrafter"/>
</dbReference>
<dbReference type="InterPro" id="IPR006656">
    <property type="entry name" value="Mopterin_OxRdtase"/>
</dbReference>
<dbReference type="SMART" id="SM00926">
    <property type="entry name" value="Molybdop_Fe4S4"/>
    <property type="match status" value="1"/>
</dbReference>
<dbReference type="SUPFAM" id="SSF53706">
    <property type="entry name" value="Formate dehydrogenase/DMSO reductase, domains 1-3"/>
    <property type="match status" value="1"/>
</dbReference>
<evidence type="ECO:0000313" key="7">
    <source>
        <dbReference type="EMBL" id="ACZ43428.1"/>
    </source>
</evidence>
<sequence length="766" mass="85207">MSVNKDVFFPGRDFNYDFQSTGEPPMGWEEADRLPDELVPTHCCFCGVQCGMHLRVTDGQVTGVEPRDFPHNRGKLCPKGVVAYQQVNHSDRLTYPMIRRGGKGSRLERASWDEALDYVVARWREIQARHGRDAVAVYSGSSMTNEKCYLVGKFARVALGTRHVDYNGRLCMSSAAVAYARAFGIDRAPLPMTDIPLADCLLVVGSNVAECFPVMMQWLWRARDKGASLIVLDPRETATARTADLWLPVRPGTDIAVLNAMLRQIVHDGLVDEEYIQRRTVGWEAVREVVERYTPELAERISGVPAERIVAAARLYGRAPTSLVMHARGIEHSTHGVDNCLACINLALARGQVGKPGGGSMMLTGQGNGQGGREVGQKANQLPGYRHIDVPEDREYIARVWGIPVEEMPWEGAAATEMVGLMAKGEIKSCLVICSNLMVSLPNVEVVGRALRNLDPLVVIDFFMSETAEQADVVLPGSVWCEDEGTTTNLEGRVVKLNRAADPPGEARRDVDIIIDLARRLGRGEFFRYSSTRDIWDELRVATRGGVSDYYGITWEKIESQGGVFWPCPSEDHPGTPRLFTERFGHPDGRARFHPVEYTPPAEEPGGAYPLRLTTGRVVYHYLSGNQTRRLGFLRSQAPEPWVEIHPQVAERLGITDGERVRVRTPRGSMELRVLVVPTIRPDTIFIPFHYGHEQAVNQLTNPAVEPTVKIPEYKVCAAAVERLDSPRGPTADGAVRHFTPESAPRMFPYDTGESRSEPEKRAKTY</sequence>
<dbReference type="GO" id="GO:0003954">
    <property type="term" value="F:NADH dehydrogenase activity"/>
    <property type="evidence" value="ECO:0007669"/>
    <property type="project" value="TreeGrafter"/>
</dbReference>
<protein>
    <submittedName>
        <fullName evidence="7">Formate dehydrogenase, alpha subunit</fullName>
    </submittedName>
</protein>
<feature type="region of interest" description="Disordered" evidence="5">
    <location>
        <begin position="727"/>
        <end position="766"/>
    </location>
</feature>
<evidence type="ECO:0000256" key="3">
    <source>
        <dbReference type="ARBA" id="ARBA00023004"/>
    </source>
</evidence>
<dbReference type="GO" id="GO:0043546">
    <property type="term" value="F:molybdopterin cofactor binding"/>
    <property type="evidence" value="ECO:0007669"/>
    <property type="project" value="InterPro"/>
</dbReference>
<keyword evidence="8" id="KW-1185">Reference proteome</keyword>
<keyword evidence="3" id="KW-0408">Iron</keyword>
<dbReference type="EMBL" id="CP001826">
    <property type="protein sequence ID" value="ACZ43428.1"/>
    <property type="molecule type" value="Genomic_DNA"/>
</dbReference>
<dbReference type="InterPro" id="IPR009010">
    <property type="entry name" value="Asp_de-COase-like_dom_sf"/>
</dbReference>
<evidence type="ECO:0000259" key="6">
    <source>
        <dbReference type="PROSITE" id="PS51669"/>
    </source>
</evidence>
<evidence type="ECO:0000256" key="1">
    <source>
        <dbReference type="ARBA" id="ARBA00022485"/>
    </source>
</evidence>
<dbReference type="GO" id="GO:0051539">
    <property type="term" value="F:4 iron, 4 sulfur cluster binding"/>
    <property type="evidence" value="ECO:0007669"/>
    <property type="project" value="UniProtKB-KW"/>
</dbReference>
<dbReference type="Proteomes" id="UP000000323">
    <property type="component" value="Chromosome 2"/>
</dbReference>
<keyword evidence="4" id="KW-0411">Iron-sulfur</keyword>
<dbReference type="PANTHER" id="PTHR43105:SF10">
    <property type="entry name" value="NADH-QUINONE OXIDOREDUCTASE SUBUNIT G"/>
    <property type="match status" value="1"/>
</dbReference>
<dbReference type="eggNOG" id="COG0243">
    <property type="taxonomic scope" value="Bacteria"/>
</dbReference>
<dbReference type="PROSITE" id="PS51669">
    <property type="entry name" value="4FE4S_MOW_BIS_MGD"/>
    <property type="match status" value="1"/>
</dbReference>
<dbReference type="CDD" id="cd02754">
    <property type="entry name" value="MopB_Nitrate-R-NapA-like"/>
    <property type="match status" value="1"/>
</dbReference>
<dbReference type="SUPFAM" id="SSF50692">
    <property type="entry name" value="ADC-like"/>
    <property type="match status" value="1"/>
</dbReference>
<proteinExistence type="predicted"/>
<dbReference type="Gene3D" id="3.40.50.740">
    <property type="match status" value="1"/>
</dbReference>